<name>A0A9N8EKQ4_9STRA</name>
<feature type="chain" id="PRO_5040356988" evidence="1">
    <location>
        <begin position="23"/>
        <end position="410"/>
    </location>
</feature>
<reference evidence="2" key="1">
    <citation type="submission" date="2020-06" db="EMBL/GenBank/DDBJ databases">
        <authorList>
            <consortium name="Plant Systems Biology data submission"/>
        </authorList>
    </citation>
    <scope>NUCLEOTIDE SEQUENCE</scope>
    <source>
        <strain evidence="2">D6</strain>
    </source>
</reference>
<proteinExistence type="predicted"/>
<keyword evidence="3" id="KW-1185">Reference proteome</keyword>
<dbReference type="Proteomes" id="UP001153069">
    <property type="component" value="Unassembled WGS sequence"/>
</dbReference>
<sequence>MKKCVFLLLPALAIVLLSKTSGLLSALPSSQWERKETELPSLSLADSSHSSLARQEQLTGRRSVTLIVRLGGEMANLLSHWVFAKGVQLWMEENIPDIHVTLIGERQRGTKWKGAVENVQACFPNLRGLEYQGGRWDPDFVAVRQQQIDWVGEDNHRQKLIIDAGDADCGTKELFCLHKKLAYFQSLLQMETNATTTNLHKYSLPFLVTNQLASFDVLVDQYYNQILEWLEFDYQACCAEDQPALDEVVLHLRNFRAEMRERNFLERGYEELSPSQVANELLGHLPAGTRVAIASRGDSYVQPVVDALHKRGLKVRRTVNRTGVQDFCFLLQANKELVGTMRSTYTRWAVLLGKAQRAQLYSIDSAWNRKLHGDNGSQNFTTQLHYPWKRPKLQQKIRYRVFPSDFEATG</sequence>
<dbReference type="OrthoDB" id="48529at2759"/>
<comment type="caution">
    <text evidence="2">The sequence shown here is derived from an EMBL/GenBank/DDBJ whole genome shotgun (WGS) entry which is preliminary data.</text>
</comment>
<accession>A0A9N8EKQ4</accession>
<feature type="signal peptide" evidence="1">
    <location>
        <begin position="1"/>
        <end position="22"/>
    </location>
</feature>
<evidence type="ECO:0000313" key="2">
    <source>
        <dbReference type="EMBL" id="CAB9521056.1"/>
    </source>
</evidence>
<gene>
    <name evidence="2" type="ORF">SEMRO_1159_G247600.1</name>
</gene>
<protein>
    <submittedName>
        <fullName evidence="2">Uncharacterized protein</fullName>
    </submittedName>
</protein>
<dbReference type="EMBL" id="CAICTM010001157">
    <property type="protein sequence ID" value="CAB9521056.1"/>
    <property type="molecule type" value="Genomic_DNA"/>
</dbReference>
<dbReference type="AlphaFoldDB" id="A0A9N8EKQ4"/>
<evidence type="ECO:0000256" key="1">
    <source>
        <dbReference type="SAM" id="SignalP"/>
    </source>
</evidence>
<keyword evidence="1" id="KW-0732">Signal</keyword>
<organism evidence="2 3">
    <name type="scientific">Seminavis robusta</name>
    <dbReference type="NCBI Taxonomy" id="568900"/>
    <lineage>
        <taxon>Eukaryota</taxon>
        <taxon>Sar</taxon>
        <taxon>Stramenopiles</taxon>
        <taxon>Ochrophyta</taxon>
        <taxon>Bacillariophyta</taxon>
        <taxon>Bacillariophyceae</taxon>
        <taxon>Bacillariophycidae</taxon>
        <taxon>Naviculales</taxon>
        <taxon>Naviculaceae</taxon>
        <taxon>Seminavis</taxon>
    </lineage>
</organism>
<evidence type="ECO:0000313" key="3">
    <source>
        <dbReference type="Proteomes" id="UP001153069"/>
    </source>
</evidence>